<dbReference type="PROSITE" id="PS50949">
    <property type="entry name" value="HTH_GNTR"/>
    <property type="match status" value="1"/>
</dbReference>
<dbReference type="InterPro" id="IPR036388">
    <property type="entry name" value="WH-like_DNA-bd_sf"/>
</dbReference>
<evidence type="ECO:0000259" key="4">
    <source>
        <dbReference type="PROSITE" id="PS50949"/>
    </source>
</evidence>
<dbReference type="PANTHER" id="PTHR43537">
    <property type="entry name" value="TRANSCRIPTIONAL REGULATOR, GNTR FAMILY"/>
    <property type="match status" value="1"/>
</dbReference>
<dbReference type="Pfam" id="PF07729">
    <property type="entry name" value="FCD"/>
    <property type="match status" value="1"/>
</dbReference>
<accession>A0ABT9ILH0</accession>
<evidence type="ECO:0000313" key="6">
    <source>
        <dbReference type="Proteomes" id="UP001232725"/>
    </source>
</evidence>
<dbReference type="CDD" id="cd07377">
    <property type="entry name" value="WHTH_GntR"/>
    <property type="match status" value="1"/>
</dbReference>
<organism evidence="5 6">
    <name type="scientific">Arthrobacter horti</name>
    <dbReference type="NCBI Taxonomy" id="3068273"/>
    <lineage>
        <taxon>Bacteria</taxon>
        <taxon>Bacillati</taxon>
        <taxon>Actinomycetota</taxon>
        <taxon>Actinomycetes</taxon>
        <taxon>Micrococcales</taxon>
        <taxon>Micrococcaceae</taxon>
        <taxon>Arthrobacter</taxon>
    </lineage>
</organism>
<dbReference type="EMBL" id="JAVALS010000002">
    <property type="protein sequence ID" value="MDP5226440.1"/>
    <property type="molecule type" value="Genomic_DNA"/>
</dbReference>
<name>A0ABT9ILH0_9MICC</name>
<evidence type="ECO:0000256" key="1">
    <source>
        <dbReference type="ARBA" id="ARBA00023015"/>
    </source>
</evidence>
<keyword evidence="3" id="KW-0804">Transcription</keyword>
<dbReference type="InterPro" id="IPR000485">
    <property type="entry name" value="AsnC-type_HTH_dom"/>
</dbReference>
<dbReference type="SMART" id="SM00345">
    <property type="entry name" value="HTH_GNTR"/>
    <property type="match status" value="1"/>
</dbReference>
<dbReference type="InterPro" id="IPR000524">
    <property type="entry name" value="Tscrpt_reg_HTH_GntR"/>
</dbReference>
<dbReference type="SMART" id="SM00895">
    <property type="entry name" value="FCD"/>
    <property type="match status" value="1"/>
</dbReference>
<comment type="caution">
    <text evidence="5">The sequence shown here is derived from an EMBL/GenBank/DDBJ whole genome shotgun (WGS) entry which is preliminary data.</text>
</comment>
<dbReference type="Proteomes" id="UP001232725">
    <property type="component" value="Unassembled WGS sequence"/>
</dbReference>
<dbReference type="RefSeq" id="WP_305995488.1">
    <property type="nucleotide sequence ID" value="NZ_JAVALS010000002.1"/>
</dbReference>
<dbReference type="InterPro" id="IPR036390">
    <property type="entry name" value="WH_DNA-bd_sf"/>
</dbReference>
<keyword evidence="1" id="KW-0805">Transcription regulation</keyword>
<keyword evidence="6" id="KW-1185">Reference proteome</keyword>
<dbReference type="InterPro" id="IPR008920">
    <property type="entry name" value="TF_FadR/GntR_C"/>
</dbReference>
<dbReference type="InterPro" id="IPR011711">
    <property type="entry name" value="GntR_C"/>
</dbReference>
<protein>
    <submittedName>
        <fullName evidence="5">GntR family transcriptional regulator</fullName>
    </submittedName>
</protein>
<gene>
    <name evidence="5" type="ORF">Q9R02_04650</name>
</gene>
<evidence type="ECO:0000256" key="2">
    <source>
        <dbReference type="ARBA" id="ARBA00023125"/>
    </source>
</evidence>
<evidence type="ECO:0000313" key="5">
    <source>
        <dbReference type="EMBL" id="MDP5226440.1"/>
    </source>
</evidence>
<dbReference type="PANTHER" id="PTHR43537:SF5">
    <property type="entry name" value="UXU OPERON TRANSCRIPTIONAL REGULATOR"/>
    <property type="match status" value="1"/>
</dbReference>
<keyword evidence="2" id="KW-0238">DNA-binding</keyword>
<sequence>MITGPVDIHWAPGVVVSKSQFAYEQLHGRIVSGALAPGARLVLAQVATELGVSVVPVREAVRRLEAEGLVTFEKNVGATVSGIDPVEYLYTMQTLSLVEGAATALSARSVTAQELAAAREINGRMRAMLEEFPQHFDPVEFTRLNHDFHSVLFEHCPNPHILDLVHRGWNRLTALRGSTFSFVPERAGESVAEHERLLDLIEHGAPVADIELAARRHRSATLDAYLARTAAHPDFPTL</sequence>
<dbReference type="SUPFAM" id="SSF48008">
    <property type="entry name" value="GntR ligand-binding domain-like"/>
    <property type="match status" value="1"/>
</dbReference>
<dbReference type="SUPFAM" id="SSF46785">
    <property type="entry name" value="Winged helix' DNA-binding domain"/>
    <property type="match status" value="1"/>
</dbReference>
<dbReference type="Gene3D" id="1.10.10.10">
    <property type="entry name" value="Winged helix-like DNA-binding domain superfamily/Winged helix DNA-binding domain"/>
    <property type="match status" value="1"/>
</dbReference>
<dbReference type="Pfam" id="PF00392">
    <property type="entry name" value="GntR"/>
    <property type="match status" value="1"/>
</dbReference>
<feature type="domain" description="HTH gntR-type" evidence="4">
    <location>
        <begin position="16"/>
        <end position="83"/>
    </location>
</feature>
<evidence type="ECO:0000256" key="3">
    <source>
        <dbReference type="ARBA" id="ARBA00023163"/>
    </source>
</evidence>
<dbReference type="PRINTS" id="PR00033">
    <property type="entry name" value="HTHASNC"/>
</dbReference>
<dbReference type="Gene3D" id="1.20.120.530">
    <property type="entry name" value="GntR ligand-binding domain-like"/>
    <property type="match status" value="1"/>
</dbReference>
<proteinExistence type="predicted"/>
<reference evidence="5 6" key="1">
    <citation type="submission" date="2023-08" db="EMBL/GenBank/DDBJ databases">
        <title>Arthrobacter horti sp. nov., isolated from forest soil.</title>
        <authorList>
            <person name="Park M."/>
        </authorList>
    </citation>
    <scope>NUCLEOTIDE SEQUENCE [LARGE SCALE GENOMIC DNA]</scope>
    <source>
        <strain evidence="5 6">YJM1</strain>
    </source>
</reference>